<gene>
    <name evidence="3" type="ORF">Prudu_007828</name>
</gene>
<reference evidence="3" key="1">
    <citation type="journal article" date="2019" name="Science">
        <title>Mutation of a bHLH transcription factor allowed almond domestication.</title>
        <authorList>
            <person name="Sanchez-Perez R."/>
            <person name="Pavan S."/>
            <person name="Mazzeo R."/>
            <person name="Moldovan C."/>
            <person name="Aiese Cigliano R."/>
            <person name="Del Cueto J."/>
            <person name="Ricciardi F."/>
            <person name="Lotti C."/>
            <person name="Ricciardi L."/>
            <person name="Dicenta F."/>
            <person name="Lopez-Marques R.L."/>
            <person name="Lindberg Moller B."/>
        </authorList>
    </citation>
    <scope>NUCLEOTIDE SEQUENCE</scope>
</reference>
<evidence type="ECO:0000256" key="2">
    <source>
        <dbReference type="SAM" id="Phobius"/>
    </source>
</evidence>
<feature type="compositionally biased region" description="Basic and acidic residues" evidence="1">
    <location>
        <begin position="57"/>
        <end position="66"/>
    </location>
</feature>
<keyword evidence="2" id="KW-1133">Transmembrane helix</keyword>
<sequence length="119" mass="13715">MASPRIYEYDPLWVISTPTCARGACLKAQLFKRRRFGRRLRRIEDQKAKPKSQKANTKKEERKKREEKKMGYVLRVRLASFFGGAAVASFLGSISFTMITRLPTRPFLNRRNVESSSGS</sequence>
<protein>
    <recommendedName>
        <fullName evidence="4">Transmembrane protein</fullName>
    </recommendedName>
</protein>
<feature type="transmembrane region" description="Helical" evidence="2">
    <location>
        <begin position="72"/>
        <end position="99"/>
    </location>
</feature>
<evidence type="ECO:0000256" key="1">
    <source>
        <dbReference type="SAM" id="MobiDB-lite"/>
    </source>
</evidence>
<dbReference type="AlphaFoldDB" id="A0A4Y1R2Y8"/>
<evidence type="ECO:0008006" key="4">
    <source>
        <dbReference type="Google" id="ProtNLM"/>
    </source>
</evidence>
<name>A0A4Y1R2Y8_PRUDU</name>
<accession>A0A4Y1R2Y8</accession>
<keyword evidence="2" id="KW-0472">Membrane</keyword>
<dbReference type="EMBL" id="AP019298">
    <property type="protein sequence ID" value="BBG98424.1"/>
    <property type="molecule type" value="Genomic_DNA"/>
</dbReference>
<keyword evidence="2" id="KW-0812">Transmembrane</keyword>
<feature type="region of interest" description="Disordered" evidence="1">
    <location>
        <begin position="41"/>
        <end position="66"/>
    </location>
</feature>
<evidence type="ECO:0000313" key="3">
    <source>
        <dbReference type="EMBL" id="BBG98424.1"/>
    </source>
</evidence>
<proteinExistence type="predicted"/>
<organism evidence="3">
    <name type="scientific">Prunus dulcis</name>
    <name type="common">Almond</name>
    <name type="synonym">Amygdalus dulcis</name>
    <dbReference type="NCBI Taxonomy" id="3755"/>
    <lineage>
        <taxon>Eukaryota</taxon>
        <taxon>Viridiplantae</taxon>
        <taxon>Streptophyta</taxon>
        <taxon>Embryophyta</taxon>
        <taxon>Tracheophyta</taxon>
        <taxon>Spermatophyta</taxon>
        <taxon>Magnoliopsida</taxon>
        <taxon>eudicotyledons</taxon>
        <taxon>Gunneridae</taxon>
        <taxon>Pentapetalae</taxon>
        <taxon>rosids</taxon>
        <taxon>fabids</taxon>
        <taxon>Rosales</taxon>
        <taxon>Rosaceae</taxon>
        <taxon>Amygdaloideae</taxon>
        <taxon>Amygdaleae</taxon>
        <taxon>Prunus</taxon>
    </lineage>
</organism>